<dbReference type="EMBL" id="GGEC01035004">
    <property type="protein sequence ID" value="MBX15488.1"/>
    <property type="molecule type" value="Transcribed_RNA"/>
</dbReference>
<dbReference type="AlphaFoldDB" id="A0A2P2LBZ5"/>
<organism evidence="1">
    <name type="scientific">Rhizophora mucronata</name>
    <name type="common">Asiatic mangrove</name>
    <dbReference type="NCBI Taxonomy" id="61149"/>
    <lineage>
        <taxon>Eukaryota</taxon>
        <taxon>Viridiplantae</taxon>
        <taxon>Streptophyta</taxon>
        <taxon>Embryophyta</taxon>
        <taxon>Tracheophyta</taxon>
        <taxon>Spermatophyta</taxon>
        <taxon>Magnoliopsida</taxon>
        <taxon>eudicotyledons</taxon>
        <taxon>Gunneridae</taxon>
        <taxon>Pentapetalae</taxon>
        <taxon>rosids</taxon>
        <taxon>fabids</taxon>
        <taxon>Malpighiales</taxon>
        <taxon>Rhizophoraceae</taxon>
        <taxon>Rhizophora</taxon>
    </lineage>
</organism>
<sequence length="64" mass="7128">MPVAIVANILTAISFKLGKTLQIQRHIYHFSHRDIKFTTKVSSKHASLTASTYPSALSSRTKPM</sequence>
<accession>A0A2P2LBZ5</accession>
<reference evidence="1" key="1">
    <citation type="submission" date="2018-02" db="EMBL/GenBank/DDBJ databases">
        <title>Rhizophora mucronata_Transcriptome.</title>
        <authorList>
            <person name="Meera S.P."/>
            <person name="Sreeshan A."/>
            <person name="Augustine A."/>
        </authorList>
    </citation>
    <scope>NUCLEOTIDE SEQUENCE</scope>
    <source>
        <tissue evidence="1">Leaf</tissue>
    </source>
</reference>
<name>A0A2P2LBZ5_RHIMU</name>
<proteinExistence type="predicted"/>
<protein>
    <submittedName>
        <fullName evidence="1">Uncharacterized protein</fullName>
    </submittedName>
</protein>
<evidence type="ECO:0000313" key="1">
    <source>
        <dbReference type="EMBL" id="MBX15488.1"/>
    </source>
</evidence>